<dbReference type="Pfam" id="PF14062">
    <property type="entry name" value="DUF4253"/>
    <property type="match status" value="1"/>
</dbReference>
<dbReference type="EMBL" id="QJKK01000020">
    <property type="protein sequence ID" value="RAL21049.1"/>
    <property type="molecule type" value="Genomic_DNA"/>
</dbReference>
<proteinExistence type="predicted"/>
<name>A0A364K0M6_9BACL</name>
<dbReference type="InterPro" id="IPR025349">
    <property type="entry name" value="DUF4253"/>
</dbReference>
<reference evidence="2 3" key="1">
    <citation type="submission" date="2018-06" db="EMBL/GenBank/DDBJ databases">
        <title>Thermoflavimicrobium daqus sp. nov., a thermophilic microbe isolated from Moutai-flavour Daqu.</title>
        <authorList>
            <person name="Wang X."/>
            <person name="Zhou H."/>
        </authorList>
    </citation>
    <scope>NUCLEOTIDE SEQUENCE [LARGE SCALE GENOMIC DNA]</scope>
    <source>
        <strain evidence="2 3">FBKL4.011</strain>
    </source>
</reference>
<dbReference type="OrthoDB" id="4827574at2"/>
<evidence type="ECO:0000313" key="2">
    <source>
        <dbReference type="EMBL" id="RAL21049.1"/>
    </source>
</evidence>
<gene>
    <name evidence="2" type="ORF">DL897_17325</name>
</gene>
<sequence>MKVHREKGKEMNSLLTTSAWLEEELGQKARPYSTYDFGRQKDEQQVSFLVDSLETGFHLVLQYREKLPKDLVMFVGTTNWLGEERHHGVELVIGYGKSQWDILRIARTDAANYNINTEDLITKLSQYHQQFGIDILQAETDTVLFDFIQLPNDLRAFCEDCYRFCPDIVDQGFGSIEDFMEAVEVVLFVRLWWD</sequence>
<dbReference type="Proteomes" id="UP000251213">
    <property type="component" value="Unassembled WGS sequence"/>
</dbReference>
<reference evidence="2 3" key="2">
    <citation type="submission" date="2018-06" db="EMBL/GenBank/DDBJ databases">
        <authorList>
            <person name="Zhirakovskaya E."/>
        </authorList>
    </citation>
    <scope>NUCLEOTIDE SEQUENCE [LARGE SCALE GENOMIC DNA]</scope>
    <source>
        <strain evidence="2 3">FBKL4.011</strain>
    </source>
</reference>
<evidence type="ECO:0000259" key="1">
    <source>
        <dbReference type="Pfam" id="PF14062"/>
    </source>
</evidence>
<feature type="domain" description="DUF4253" evidence="1">
    <location>
        <begin position="97"/>
        <end position="194"/>
    </location>
</feature>
<accession>A0A364K0M6</accession>
<protein>
    <recommendedName>
        <fullName evidence="1">DUF4253 domain-containing protein</fullName>
    </recommendedName>
</protein>
<organism evidence="2 3">
    <name type="scientific">Thermoflavimicrobium daqui</name>
    <dbReference type="NCBI Taxonomy" id="2137476"/>
    <lineage>
        <taxon>Bacteria</taxon>
        <taxon>Bacillati</taxon>
        <taxon>Bacillota</taxon>
        <taxon>Bacilli</taxon>
        <taxon>Bacillales</taxon>
        <taxon>Thermoactinomycetaceae</taxon>
        <taxon>Thermoflavimicrobium</taxon>
    </lineage>
</organism>
<dbReference type="AlphaFoldDB" id="A0A364K0M6"/>
<keyword evidence="3" id="KW-1185">Reference proteome</keyword>
<evidence type="ECO:0000313" key="3">
    <source>
        <dbReference type="Proteomes" id="UP000251213"/>
    </source>
</evidence>
<comment type="caution">
    <text evidence="2">The sequence shown here is derived from an EMBL/GenBank/DDBJ whole genome shotgun (WGS) entry which is preliminary data.</text>
</comment>